<reference evidence="1" key="1">
    <citation type="submission" date="2019-08" db="EMBL/GenBank/DDBJ databases">
        <authorList>
            <person name="Kucharzyk K."/>
            <person name="Murdoch R.W."/>
            <person name="Higgins S."/>
            <person name="Loffler F."/>
        </authorList>
    </citation>
    <scope>NUCLEOTIDE SEQUENCE</scope>
</reference>
<gene>
    <name evidence="1" type="ORF">SDC9_38262</name>
</gene>
<dbReference type="AlphaFoldDB" id="A0A644VLK1"/>
<comment type="caution">
    <text evidence="1">The sequence shown here is derived from an EMBL/GenBank/DDBJ whole genome shotgun (WGS) entry which is preliminary data.</text>
</comment>
<organism evidence="1">
    <name type="scientific">bioreactor metagenome</name>
    <dbReference type="NCBI Taxonomy" id="1076179"/>
    <lineage>
        <taxon>unclassified sequences</taxon>
        <taxon>metagenomes</taxon>
        <taxon>ecological metagenomes</taxon>
    </lineage>
</organism>
<protein>
    <submittedName>
        <fullName evidence="1">Uncharacterized protein</fullName>
    </submittedName>
</protein>
<dbReference type="EMBL" id="VSSQ01000349">
    <property type="protein sequence ID" value="MPL92165.1"/>
    <property type="molecule type" value="Genomic_DNA"/>
</dbReference>
<name>A0A644VLK1_9ZZZZ</name>
<accession>A0A644VLK1</accession>
<proteinExistence type="predicted"/>
<evidence type="ECO:0000313" key="1">
    <source>
        <dbReference type="EMBL" id="MPL92165.1"/>
    </source>
</evidence>
<sequence length="112" mass="12126">MGVPGLVWEAGIRDELAAGGALTFIGLGTDDAKSDDVIGWFVAIAFDDGSRKLLVKQARYEPRVFKTFAGVRGLVRQFQPDVATVSLPIVPQVRSVREVWAMMGDSSSETRA</sequence>